<dbReference type="Pfam" id="PF01521">
    <property type="entry name" value="Fe-S_biosyn"/>
    <property type="match status" value="1"/>
</dbReference>
<dbReference type="InterPro" id="IPR000361">
    <property type="entry name" value="ATAP_core_dom"/>
</dbReference>
<dbReference type="EMBL" id="WMEY01000002">
    <property type="protein sequence ID" value="MYL63279.1"/>
    <property type="molecule type" value="Genomic_DNA"/>
</dbReference>
<dbReference type="Gene3D" id="2.60.300.12">
    <property type="entry name" value="HesB-like domain"/>
    <property type="match status" value="1"/>
</dbReference>
<dbReference type="AlphaFoldDB" id="A0A845EXL8"/>
<reference evidence="2 3" key="1">
    <citation type="submission" date="2019-11" db="EMBL/GenBank/DDBJ databases">
        <title>Genome sequences of 17 halophilic strains isolated from different environments.</title>
        <authorList>
            <person name="Furrow R.E."/>
        </authorList>
    </citation>
    <scope>NUCLEOTIDE SEQUENCE [LARGE SCALE GENOMIC DNA]</scope>
    <source>
        <strain evidence="2 3">22506_14_FS</strain>
    </source>
</reference>
<accession>A0A845EXL8</accession>
<dbReference type="SUPFAM" id="SSF89360">
    <property type="entry name" value="HesB-like domain"/>
    <property type="match status" value="1"/>
</dbReference>
<feature type="domain" description="Core" evidence="1">
    <location>
        <begin position="1"/>
        <end position="99"/>
    </location>
</feature>
<protein>
    <submittedName>
        <fullName evidence="2">Iron-sulfur cluster biosynthesis family protein</fullName>
    </submittedName>
</protein>
<name>A0A845EXL8_9BACL</name>
<dbReference type="RefSeq" id="WP_160918920.1">
    <property type="nucleotide sequence ID" value="NZ_CP125299.1"/>
</dbReference>
<organism evidence="2 3">
    <name type="scientific">Guptibacillus hwajinpoensis</name>
    <dbReference type="NCBI Taxonomy" id="208199"/>
    <lineage>
        <taxon>Bacteria</taxon>
        <taxon>Bacillati</taxon>
        <taxon>Bacillota</taxon>
        <taxon>Bacilli</taxon>
        <taxon>Bacillales</taxon>
        <taxon>Guptibacillaceae</taxon>
        <taxon>Guptibacillus</taxon>
    </lineage>
</organism>
<dbReference type="InterPro" id="IPR035903">
    <property type="entry name" value="HesB-like_dom_sf"/>
</dbReference>
<sequence>MRVTFTDQAIEKLEHDSEGYMKLHYDIEDCGCVVNGVTQLVNDSAQGDFNMTLESNFRPVLIQKQYKVFFDKEMKIDFLPKHQCFMLKSDSEIINPRMRYINKG</sequence>
<proteinExistence type="predicted"/>
<gene>
    <name evidence="2" type="ORF">GLW07_07910</name>
</gene>
<evidence type="ECO:0000313" key="3">
    <source>
        <dbReference type="Proteomes" id="UP000447833"/>
    </source>
</evidence>
<evidence type="ECO:0000259" key="1">
    <source>
        <dbReference type="Pfam" id="PF01521"/>
    </source>
</evidence>
<evidence type="ECO:0000313" key="2">
    <source>
        <dbReference type="EMBL" id="MYL63279.1"/>
    </source>
</evidence>
<dbReference type="Proteomes" id="UP000447833">
    <property type="component" value="Unassembled WGS sequence"/>
</dbReference>
<comment type="caution">
    <text evidence="2">The sequence shown here is derived from an EMBL/GenBank/DDBJ whole genome shotgun (WGS) entry which is preliminary data.</text>
</comment>